<organism evidence="1 2">
    <name type="scientific">Steinernema carpocapsae</name>
    <name type="common">Entomopathogenic nematode</name>
    <dbReference type="NCBI Taxonomy" id="34508"/>
    <lineage>
        <taxon>Eukaryota</taxon>
        <taxon>Metazoa</taxon>
        <taxon>Ecdysozoa</taxon>
        <taxon>Nematoda</taxon>
        <taxon>Chromadorea</taxon>
        <taxon>Rhabditida</taxon>
        <taxon>Tylenchina</taxon>
        <taxon>Panagrolaimomorpha</taxon>
        <taxon>Strongyloidoidea</taxon>
        <taxon>Steinernematidae</taxon>
        <taxon>Steinernema</taxon>
    </lineage>
</organism>
<reference evidence="1 2" key="1">
    <citation type="journal article" date="2015" name="Genome Biol.">
        <title>Comparative genomics of Steinernema reveals deeply conserved gene regulatory networks.</title>
        <authorList>
            <person name="Dillman A.R."/>
            <person name="Macchietto M."/>
            <person name="Porter C.F."/>
            <person name="Rogers A."/>
            <person name="Williams B."/>
            <person name="Antoshechkin I."/>
            <person name="Lee M.M."/>
            <person name="Goodwin Z."/>
            <person name="Lu X."/>
            <person name="Lewis E.E."/>
            <person name="Goodrich-Blair H."/>
            <person name="Stock S.P."/>
            <person name="Adams B.J."/>
            <person name="Sternberg P.W."/>
            <person name="Mortazavi A."/>
        </authorList>
    </citation>
    <scope>NUCLEOTIDE SEQUENCE [LARGE SCALE GENOMIC DNA]</scope>
    <source>
        <strain evidence="1 2">ALL</strain>
    </source>
</reference>
<reference evidence="1 2" key="2">
    <citation type="journal article" date="2019" name="G3 (Bethesda)">
        <title>Hybrid Assembly of the Genome of the Entomopathogenic Nematode Steinernema carpocapsae Identifies the X-Chromosome.</title>
        <authorList>
            <person name="Serra L."/>
            <person name="Macchietto M."/>
            <person name="Macias-Munoz A."/>
            <person name="McGill C.J."/>
            <person name="Rodriguez I.M."/>
            <person name="Rodriguez B."/>
            <person name="Murad R."/>
            <person name="Mortazavi A."/>
        </authorList>
    </citation>
    <scope>NUCLEOTIDE SEQUENCE [LARGE SCALE GENOMIC DNA]</scope>
    <source>
        <strain evidence="1 2">ALL</strain>
    </source>
</reference>
<dbReference type="Proteomes" id="UP000298663">
    <property type="component" value="Unassembled WGS sequence"/>
</dbReference>
<name>A0A4U5LUR1_STECR</name>
<dbReference type="AlphaFoldDB" id="A0A4U5LUR1"/>
<evidence type="ECO:0000313" key="2">
    <source>
        <dbReference type="Proteomes" id="UP000298663"/>
    </source>
</evidence>
<gene>
    <name evidence="1" type="ORF">L596_029465</name>
</gene>
<dbReference type="EMBL" id="AZBU02000012">
    <property type="protein sequence ID" value="TKR59852.1"/>
    <property type="molecule type" value="Genomic_DNA"/>
</dbReference>
<sequence length="69" mass="7638">MSKNGDYGDRKGEERVTDHLRLFSLLFCCQGPPHSLAASDSAASSRFCTEEHIGRGGSVLCALARRRRR</sequence>
<comment type="caution">
    <text evidence="1">The sequence shown here is derived from an EMBL/GenBank/DDBJ whole genome shotgun (WGS) entry which is preliminary data.</text>
</comment>
<keyword evidence="2" id="KW-1185">Reference proteome</keyword>
<protein>
    <submittedName>
        <fullName evidence="1">Uncharacterized protein</fullName>
    </submittedName>
</protein>
<accession>A0A4U5LUR1</accession>
<proteinExistence type="predicted"/>
<evidence type="ECO:0000313" key="1">
    <source>
        <dbReference type="EMBL" id="TKR59852.1"/>
    </source>
</evidence>